<sequence length="341" mass="37339">MAELARAAWGPETVVEFQNFGAGDSDISFGTRTIARDFGRRSGPIKSKLRQYDAIIDSGAGDSFTDIYGARRLLTMHYVHRSAKQVGVPLVFGPQTIGPFNTRWGRTIARRSLRASTGVLVRDSISETYTKRLGFVPAAHATDVVFNLEVPERRKRFEVLFNVSGLLWSENSHVDYVRYQAAVRSLIQGLRDSGREVALLAHVLANSTHDDDTSVVRELAAELNIQALVPEDLDDVRSMVADADLVIGSRMHACLNALSVGTPAIPLAYSRKFAPLLDDIGWNHTIDLRKSDTVAEEALVIAGQAAEGLLDADVSSLRTRTSERLQDAADALRVRVPSIDG</sequence>
<organism evidence="2 3">
    <name type="scientific">Herbiconiux aconitum</name>
    <dbReference type="NCBI Taxonomy" id="2970913"/>
    <lineage>
        <taxon>Bacteria</taxon>
        <taxon>Bacillati</taxon>
        <taxon>Actinomycetota</taxon>
        <taxon>Actinomycetes</taxon>
        <taxon>Micrococcales</taxon>
        <taxon>Microbacteriaceae</taxon>
        <taxon>Herbiconiux</taxon>
    </lineage>
</organism>
<evidence type="ECO:0000259" key="1">
    <source>
        <dbReference type="Pfam" id="PF04230"/>
    </source>
</evidence>
<accession>A0ABT2GKK8</accession>
<dbReference type="PANTHER" id="PTHR36836">
    <property type="entry name" value="COLANIC ACID BIOSYNTHESIS PROTEIN WCAK"/>
    <property type="match status" value="1"/>
</dbReference>
<protein>
    <submittedName>
        <fullName evidence="2">Polysaccharide pyruvyl transferase family protein</fullName>
    </submittedName>
</protein>
<dbReference type="InterPro" id="IPR007345">
    <property type="entry name" value="Polysacch_pyruvyl_Trfase"/>
</dbReference>
<dbReference type="PANTHER" id="PTHR36836:SF1">
    <property type="entry name" value="COLANIC ACID BIOSYNTHESIS PROTEIN WCAK"/>
    <property type="match status" value="1"/>
</dbReference>
<keyword evidence="2" id="KW-0808">Transferase</keyword>
<keyword evidence="3" id="KW-1185">Reference proteome</keyword>
<evidence type="ECO:0000313" key="3">
    <source>
        <dbReference type="Proteomes" id="UP001165584"/>
    </source>
</evidence>
<dbReference type="EMBL" id="JANLCM010000001">
    <property type="protein sequence ID" value="MCS5716758.1"/>
    <property type="molecule type" value="Genomic_DNA"/>
</dbReference>
<dbReference type="GO" id="GO:0016740">
    <property type="term" value="F:transferase activity"/>
    <property type="evidence" value="ECO:0007669"/>
    <property type="project" value="UniProtKB-KW"/>
</dbReference>
<dbReference type="Pfam" id="PF04230">
    <property type="entry name" value="PS_pyruv_trans"/>
    <property type="match status" value="1"/>
</dbReference>
<name>A0ABT2GKK8_9MICO</name>
<comment type="caution">
    <text evidence="2">The sequence shown here is derived from an EMBL/GenBank/DDBJ whole genome shotgun (WGS) entry which is preliminary data.</text>
</comment>
<proteinExistence type="predicted"/>
<gene>
    <name evidence="2" type="ORF">N1027_01260</name>
</gene>
<evidence type="ECO:0000313" key="2">
    <source>
        <dbReference type="EMBL" id="MCS5716758.1"/>
    </source>
</evidence>
<dbReference type="Proteomes" id="UP001165584">
    <property type="component" value="Unassembled WGS sequence"/>
</dbReference>
<reference evidence="2" key="1">
    <citation type="submission" date="2022-08" db="EMBL/GenBank/DDBJ databases">
        <authorList>
            <person name="Deng Y."/>
            <person name="Han X.-F."/>
            <person name="Zhang Y.-Q."/>
        </authorList>
    </citation>
    <scope>NUCLEOTIDE SEQUENCE</scope>
    <source>
        <strain evidence="2">CPCC 205763</strain>
    </source>
</reference>
<dbReference type="RefSeq" id="WP_259504247.1">
    <property type="nucleotide sequence ID" value="NZ_JANLCM010000001.1"/>
</dbReference>
<feature type="domain" description="Polysaccharide pyruvyl transferase" evidence="1">
    <location>
        <begin position="45"/>
        <end position="270"/>
    </location>
</feature>